<accession>M5U8U3</accession>
<organism evidence="1 2">
    <name type="scientific">Rhodopirellula sallentina SM41</name>
    <dbReference type="NCBI Taxonomy" id="1263870"/>
    <lineage>
        <taxon>Bacteria</taxon>
        <taxon>Pseudomonadati</taxon>
        <taxon>Planctomycetota</taxon>
        <taxon>Planctomycetia</taxon>
        <taxon>Pirellulales</taxon>
        <taxon>Pirellulaceae</taxon>
        <taxon>Rhodopirellula</taxon>
    </lineage>
</organism>
<dbReference type="EMBL" id="ANOH01000058">
    <property type="protein sequence ID" value="EMI57892.1"/>
    <property type="molecule type" value="Genomic_DNA"/>
</dbReference>
<comment type="caution">
    <text evidence="1">The sequence shown here is derived from an EMBL/GenBank/DDBJ whole genome shotgun (WGS) entry which is preliminary data.</text>
</comment>
<evidence type="ECO:0000313" key="1">
    <source>
        <dbReference type="EMBL" id="EMI57892.1"/>
    </source>
</evidence>
<dbReference type="Proteomes" id="UP000011885">
    <property type="component" value="Unassembled WGS sequence"/>
</dbReference>
<protein>
    <submittedName>
        <fullName evidence="1">Uncharacterized protein</fullName>
    </submittedName>
</protein>
<proteinExistence type="predicted"/>
<keyword evidence="2" id="KW-1185">Reference proteome</keyword>
<reference evidence="1 2" key="1">
    <citation type="journal article" date="2013" name="Mar. Genomics">
        <title>Expression of sulfatases in Rhodopirellula baltica and the diversity of sulfatases in the genus Rhodopirellula.</title>
        <authorList>
            <person name="Wegner C.E."/>
            <person name="Richter-Heitmann T."/>
            <person name="Klindworth A."/>
            <person name="Klockow C."/>
            <person name="Richter M."/>
            <person name="Achstetter T."/>
            <person name="Glockner F.O."/>
            <person name="Harder J."/>
        </authorList>
    </citation>
    <scope>NUCLEOTIDE SEQUENCE [LARGE SCALE GENOMIC DNA]</scope>
    <source>
        <strain evidence="1 2">SM41</strain>
    </source>
</reference>
<gene>
    <name evidence="1" type="ORF">RSSM_00665</name>
</gene>
<evidence type="ECO:0000313" key="2">
    <source>
        <dbReference type="Proteomes" id="UP000011885"/>
    </source>
</evidence>
<dbReference type="AlphaFoldDB" id="M5U8U3"/>
<name>M5U8U3_9BACT</name>
<sequence>MIPSRKNEDRSARLVESDKPTYRRRGVIEQMIGR</sequence>